<dbReference type="AlphaFoldDB" id="A0A8I0P1V3"/>
<protein>
    <recommendedName>
        <fullName evidence="1">Peptidase C14 caspase domain-containing protein</fullName>
    </recommendedName>
</protein>
<comment type="caution">
    <text evidence="2">The sequence shown here is derived from an EMBL/GenBank/DDBJ whole genome shotgun (WGS) entry which is preliminary data.</text>
</comment>
<dbReference type="InterPro" id="IPR050452">
    <property type="entry name" value="Metacaspase"/>
</dbReference>
<feature type="domain" description="Peptidase C14 caspase" evidence="1">
    <location>
        <begin position="47"/>
        <end position="283"/>
    </location>
</feature>
<dbReference type="EMBL" id="JADBGF010000001">
    <property type="protein sequence ID" value="MBE1593898.1"/>
    <property type="molecule type" value="Genomic_DNA"/>
</dbReference>
<accession>A0A8I0P1V3</accession>
<dbReference type="GO" id="GO:0004197">
    <property type="term" value="F:cysteine-type endopeptidase activity"/>
    <property type="evidence" value="ECO:0007669"/>
    <property type="project" value="InterPro"/>
</dbReference>
<keyword evidence="3" id="KW-1185">Reference proteome</keyword>
<dbReference type="PANTHER" id="PTHR48104:SF30">
    <property type="entry name" value="METACASPASE-1"/>
    <property type="match status" value="1"/>
</dbReference>
<evidence type="ECO:0000259" key="1">
    <source>
        <dbReference type="Pfam" id="PF00656"/>
    </source>
</evidence>
<reference evidence="2 3" key="1">
    <citation type="submission" date="2020-10" db="EMBL/GenBank/DDBJ databases">
        <title>Sequencing the genomes of 1000 actinobacteria strains.</title>
        <authorList>
            <person name="Klenk H.-P."/>
        </authorList>
    </citation>
    <scope>NUCLEOTIDE SEQUENCE [LARGE SCALE GENOMIC DNA]</scope>
    <source>
        <strain evidence="2 3">DSM 41803</strain>
    </source>
</reference>
<proteinExistence type="predicted"/>
<evidence type="ECO:0000313" key="3">
    <source>
        <dbReference type="Proteomes" id="UP000629287"/>
    </source>
</evidence>
<dbReference type="Pfam" id="PF00656">
    <property type="entry name" value="Peptidase_C14"/>
    <property type="match status" value="1"/>
</dbReference>
<name>A0A8I0P1V3_9ACTN</name>
<dbReference type="PANTHER" id="PTHR48104">
    <property type="entry name" value="METACASPASE-4"/>
    <property type="match status" value="1"/>
</dbReference>
<dbReference type="GO" id="GO:0006508">
    <property type="term" value="P:proteolysis"/>
    <property type="evidence" value="ECO:0007669"/>
    <property type="project" value="InterPro"/>
</dbReference>
<organism evidence="2 3">
    <name type="scientific">Streptomyces stelliscabiei</name>
    <dbReference type="NCBI Taxonomy" id="146820"/>
    <lineage>
        <taxon>Bacteria</taxon>
        <taxon>Bacillati</taxon>
        <taxon>Actinomycetota</taxon>
        <taxon>Actinomycetes</taxon>
        <taxon>Kitasatosporales</taxon>
        <taxon>Streptomycetaceae</taxon>
        <taxon>Streptomyces</taxon>
    </lineage>
</organism>
<dbReference type="SUPFAM" id="SSF52129">
    <property type="entry name" value="Caspase-like"/>
    <property type="match status" value="1"/>
</dbReference>
<evidence type="ECO:0000313" key="2">
    <source>
        <dbReference type="EMBL" id="MBE1593898.1"/>
    </source>
</evidence>
<dbReference type="GO" id="GO:0005737">
    <property type="term" value="C:cytoplasm"/>
    <property type="evidence" value="ECO:0007669"/>
    <property type="project" value="TreeGrafter"/>
</dbReference>
<dbReference type="InterPro" id="IPR011600">
    <property type="entry name" value="Pept_C14_caspase"/>
</dbReference>
<gene>
    <name evidence="2" type="ORF">H4687_000027</name>
</gene>
<dbReference type="Proteomes" id="UP000629287">
    <property type="component" value="Unassembled WGS sequence"/>
</dbReference>
<dbReference type="Gene3D" id="3.40.50.1460">
    <property type="match status" value="1"/>
</dbReference>
<dbReference type="InterPro" id="IPR029030">
    <property type="entry name" value="Caspase-like_dom_sf"/>
</dbReference>
<sequence>MSEALGSSRLEIIRAATGEGEVSPRPESPVFPSSVFGGGDTDRMALYALFVGIDEYSGPVSPLQGCVADVRAFAEYFGALAGPQGLRAHVLLDADATRENVMDGFTRHLTQAGPGDTALFCFAGHGSQEPVEERFWHLEPSGFQQTLVCADSRTGGLPDLADKELNELLGGVAAGGAHVLAVLDSCHSGGATREAHGQRRIRAASPVTRPRPLSSYTPGVRAALAAGALPQTARHVSLAACESGQTAAEMWIGGSVRGVFSVVLQRALSRLGRSVTYRDLIGAAAVGVRDRVHGQDPVAFAAEPDDLDQPVLGGIATPRVFDLLVERYRGSWWLNAGSIHGIVPPIGELTTTLAVDTAPLSRVTVTEVEPVRCRVAGADGLDPADRHPVRIVGVPLPPALVDLQGDLTAIALVREALDGSAHTAEGADPGPEGDRFLVLATSDTLTVTRADGTPLADPCPATAAGARRTVSRLDHLARWHTLRRLDNPLTRLPGSVSVELLTALPGESPPRPGTRAPLTPAVDGAVHLPYPSAHQTPQVYVYLHNLSDRPLFVALLNLTDRYRCHAGLFSGDHIPAGGTAVAHGGRPVSVSIPRERLSRAEPEVRDWLKVVAARTPILQ</sequence>